<dbReference type="SUPFAM" id="SSF88659">
    <property type="entry name" value="Sigma3 and sigma4 domains of RNA polymerase sigma factors"/>
    <property type="match status" value="1"/>
</dbReference>
<organism evidence="8 9">
    <name type="scientific">Micromonospora siamensis</name>
    <dbReference type="NCBI Taxonomy" id="299152"/>
    <lineage>
        <taxon>Bacteria</taxon>
        <taxon>Bacillati</taxon>
        <taxon>Actinomycetota</taxon>
        <taxon>Actinomycetes</taxon>
        <taxon>Micromonosporales</taxon>
        <taxon>Micromonosporaceae</taxon>
        <taxon>Micromonospora</taxon>
    </lineage>
</organism>
<dbReference type="SUPFAM" id="SSF88946">
    <property type="entry name" value="Sigma2 domain of RNA polymerase sigma factors"/>
    <property type="match status" value="1"/>
</dbReference>
<accession>A0A1C5JP15</accession>
<dbReference type="GO" id="GO:0006352">
    <property type="term" value="P:DNA-templated transcription initiation"/>
    <property type="evidence" value="ECO:0007669"/>
    <property type="project" value="InterPro"/>
</dbReference>
<evidence type="ECO:0000256" key="1">
    <source>
        <dbReference type="ARBA" id="ARBA00010641"/>
    </source>
</evidence>
<name>A0A1C5JP15_9ACTN</name>
<evidence type="ECO:0000259" key="7">
    <source>
        <dbReference type="Pfam" id="PF08281"/>
    </source>
</evidence>
<dbReference type="InterPro" id="IPR014284">
    <property type="entry name" value="RNA_pol_sigma-70_dom"/>
</dbReference>
<dbReference type="NCBIfam" id="TIGR02937">
    <property type="entry name" value="sigma70-ECF"/>
    <property type="match status" value="1"/>
</dbReference>
<evidence type="ECO:0000259" key="6">
    <source>
        <dbReference type="Pfam" id="PF04542"/>
    </source>
</evidence>
<feature type="domain" description="RNA polymerase sigma factor 70 region 4 type 2" evidence="7">
    <location>
        <begin position="97"/>
        <end position="149"/>
    </location>
</feature>
<dbReference type="InterPro" id="IPR007627">
    <property type="entry name" value="RNA_pol_sigma70_r2"/>
</dbReference>
<keyword evidence="9" id="KW-1185">Reference proteome</keyword>
<evidence type="ECO:0000313" key="8">
    <source>
        <dbReference type="EMBL" id="SCG72213.1"/>
    </source>
</evidence>
<evidence type="ECO:0000313" key="9">
    <source>
        <dbReference type="Proteomes" id="UP000198210"/>
    </source>
</evidence>
<keyword evidence="5" id="KW-0804">Transcription</keyword>
<feature type="domain" description="RNA polymerase sigma-70 region 2" evidence="6">
    <location>
        <begin position="14"/>
        <end position="71"/>
    </location>
</feature>
<dbReference type="InterPro" id="IPR039425">
    <property type="entry name" value="RNA_pol_sigma-70-like"/>
</dbReference>
<reference evidence="8 9" key="1">
    <citation type="submission" date="2016-06" db="EMBL/GenBank/DDBJ databases">
        <authorList>
            <person name="Kjaerup R.B."/>
            <person name="Dalgaard T.S."/>
            <person name="Juul-Madsen H.R."/>
        </authorList>
    </citation>
    <scope>NUCLEOTIDE SEQUENCE [LARGE SCALE GENOMIC DNA]</scope>
    <source>
        <strain evidence="8 9">DSM 45097</strain>
    </source>
</reference>
<evidence type="ECO:0000256" key="3">
    <source>
        <dbReference type="ARBA" id="ARBA00023082"/>
    </source>
</evidence>
<dbReference type="NCBIfam" id="TIGR02983">
    <property type="entry name" value="SigE-fam_strep"/>
    <property type="match status" value="1"/>
</dbReference>
<keyword evidence="2" id="KW-0805">Transcription regulation</keyword>
<keyword evidence="3" id="KW-0731">Sigma factor</keyword>
<keyword evidence="4" id="KW-0238">DNA-binding</keyword>
<dbReference type="Pfam" id="PF04542">
    <property type="entry name" value="Sigma70_r2"/>
    <property type="match status" value="1"/>
</dbReference>
<gene>
    <name evidence="8" type="ORF">GA0074704_4733</name>
</gene>
<dbReference type="AlphaFoldDB" id="A0A1C5JP15"/>
<dbReference type="Gene3D" id="1.10.10.10">
    <property type="entry name" value="Winged helix-like DNA-binding domain superfamily/Winged helix DNA-binding domain"/>
    <property type="match status" value="1"/>
</dbReference>
<dbReference type="InterPro" id="IPR036388">
    <property type="entry name" value="WH-like_DNA-bd_sf"/>
</dbReference>
<dbReference type="CDD" id="cd06171">
    <property type="entry name" value="Sigma70_r4"/>
    <property type="match status" value="1"/>
</dbReference>
<dbReference type="PANTHER" id="PTHR43133">
    <property type="entry name" value="RNA POLYMERASE ECF-TYPE SIGMA FACTO"/>
    <property type="match status" value="1"/>
</dbReference>
<dbReference type="EMBL" id="LT607751">
    <property type="protein sequence ID" value="SCG72213.1"/>
    <property type="molecule type" value="Genomic_DNA"/>
</dbReference>
<dbReference type="InterPro" id="IPR013325">
    <property type="entry name" value="RNA_pol_sigma_r2"/>
</dbReference>
<proteinExistence type="inferred from homology"/>
<dbReference type="InterPro" id="IPR014325">
    <property type="entry name" value="RNA_pol_sigma-E_actinobac"/>
</dbReference>
<sequence length="170" mass="19232">MDDPDFREFVEVRYGDLLRTAYLLTGSRDAAQDLVHDALLRAMRHWSRVDEPMAYVRRAMVNERTNRWRRLGLRELLPGVLPDRPRADETDVVAERDELLVALGRLPARMRAVLVLRYWEDLSEADVAAAMGCSVGTVKSQAARGLARLRDVLRPAGRPAVADRLIGEQA</sequence>
<protein>
    <submittedName>
        <fullName evidence="8">RNA polymerase sigma-70 factor, sigma-E family</fullName>
    </submittedName>
</protein>
<dbReference type="Gene3D" id="1.10.1740.10">
    <property type="match status" value="1"/>
</dbReference>
<evidence type="ECO:0000256" key="4">
    <source>
        <dbReference type="ARBA" id="ARBA00023125"/>
    </source>
</evidence>
<dbReference type="RefSeq" id="WP_088972506.1">
    <property type="nucleotide sequence ID" value="NZ_JBHLYF010000002.1"/>
</dbReference>
<dbReference type="Proteomes" id="UP000198210">
    <property type="component" value="Chromosome I"/>
</dbReference>
<dbReference type="PANTHER" id="PTHR43133:SF50">
    <property type="entry name" value="ECF RNA POLYMERASE SIGMA FACTOR SIGM"/>
    <property type="match status" value="1"/>
</dbReference>
<dbReference type="Pfam" id="PF08281">
    <property type="entry name" value="Sigma70_r4_2"/>
    <property type="match status" value="1"/>
</dbReference>
<dbReference type="GO" id="GO:0016987">
    <property type="term" value="F:sigma factor activity"/>
    <property type="evidence" value="ECO:0007669"/>
    <property type="project" value="UniProtKB-KW"/>
</dbReference>
<dbReference type="InterPro" id="IPR013249">
    <property type="entry name" value="RNA_pol_sigma70_r4_t2"/>
</dbReference>
<comment type="similarity">
    <text evidence="1">Belongs to the sigma-70 factor family. ECF subfamily.</text>
</comment>
<dbReference type="InterPro" id="IPR013324">
    <property type="entry name" value="RNA_pol_sigma_r3/r4-like"/>
</dbReference>
<evidence type="ECO:0000256" key="2">
    <source>
        <dbReference type="ARBA" id="ARBA00023015"/>
    </source>
</evidence>
<dbReference type="GO" id="GO:0003677">
    <property type="term" value="F:DNA binding"/>
    <property type="evidence" value="ECO:0007669"/>
    <property type="project" value="UniProtKB-KW"/>
</dbReference>
<evidence type="ECO:0000256" key="5">
    <source>
        <dbReference type="ARBA" id="ARBA00023163"/>
    </source>
</evidence>